<dbReference type="GO" id="GO:0016020">
    <property type="term" value="C:membrane"/>
    <property type="evidence" value="ECO:0007669"/>
    <property type="project" value="InterPro"/>
</dbReference>
<dbReference type="Proteomes" id="UP001319200">
    <property type="component" value="Unassembled WGS sequence"/>
</dbReference>
<evidence type="ECO:0000313" key="1">
    <source>
        <dbReference type="EMBL" id="MBT1697968.1"/>
    </source>
</evidence>
<sequence>MISNLLKYFRLLYLIARHGSFMHSGHDFSRKRHDSLQALRNFTPGRTTSRSAFGLKIRSFFWRYALTRTVMSEAAFVKTSLFRQGGHLHNPFLNISYVRIPKSASTSLAFVMLRTIYKDISEGNLSTAEINYLADVNLRKTIPLQTSEIFFTSVRNPFARIVSVYRDFFENATDEFLYEDYLFGILAKDLSFKIFVRRLQQIPDLLKDQHLKPQHLFLDYYKKRQQQIVILKMDKPGEIASFLSIYDLEIPTLNQSTDPYDYRSYYDLETFDTVARIYEKDIKMFHYEQEVQALKVFLYQSLVGDR</sequence>
<dbReference type="EMBL" id="JAHESF010000012">
    <property type="protein sequence ID" value="MBT1697968.1"/>
    <property type="molecule type" value="Genomic_DNA"/>
</dbReference>
<comment type="caution">
    <text evidence="1">The sequence shown here is derived from an EMBL/GenBank/DDBJ whole genome shotgun (WGS) entry which is preliminary data.</text>
</comment>
<dbReference type="InterPro" id="IPR005331">
    <property type="entry name" value="Sulfotransferase"/>
</dbReference>
<organism evidence="1 2">
    <name type="scientific">Chryseosolibacter histidini</name>
    <dbReference type="NCBI Taxonomy" id="2782349"/>
    <lineage>
        <taxon>Bacteria</taxon>
        <taxon>Pseudomonadati</taxon>
        <taxon>Bacteroidota</taxon>
        <taxon>Cytophagia</taxon>
        <taxon>Cytophagales</taxon>
        <taxon>Chryseotaleaceae</taxon>
        <taxon>Chryseosolibacter</taxon>
    </lineage>
</organism>
<proteinExistence type="predicted"/>
<keyword evidence="2" id="KW-1185">Reference proteome</keyword>
<dbReference type="Pfam" id="PF03567">
    <property type="entry name" value="Sulfotransfer_2"/>
    <property type="match status" value="1"/>
</dbReference>
<name>A0AAP2DKB4_9BACT</name>
<accession>A0AAP2DKB4</accession>
<evidence type="ECO:0000313" key="2">
    <source>
        <dbReference type="Proteomes" id="UP001319200"/>
    </source>
</evidence>
<protein>
    <submittedName>
        <fullName evidence="1">Sulfotransferase family 2 domain-containing protein</fullName>
    </submittedName>
</protein>
<reference evidence="1 2" key="1">
    <citation type="submission" date="2021-05" db="EMBL/GenBank/DDBJ databases">
        <title>A Polyphasic approach of four new species of the genus Ohtaekwangia: Ohtaekwangia histidinii sp. nov., Ohtaekwangia cretensis sp. nov., Ohtaekwangia indiensis sp. nov., Ohtaekwangia reichenbachii sp. nov. from diverse environment.</title>
        <authorList>
            <person name="Octaviana S."/>
        </authorList>
    </citation>
    <scope>NUCLEOTIDE SEQUENCE [LARGE SCALE GENOMIC DNA]</scope>
    <source>
        <strain evidence="1 2">PWU4</strain>
    </source>
</reference>
<gene>
    <name evidence="1" type="ORF">KK083_13830</name>
</gene>
<dbReference type="GO" id="GO:0008146">
    <property type="term" value="F:sulfotransferase activity"/>
    <property type="evidence" value="ECO:0007669"/>
    <property type="project" value="InterPro"/>
</dbReference>
<dbReference type="RefSeq" id="WP_254163840.1">
    <property type="nucleotide sequence ID" value="NZ_JAHESF010000012.1"/>
</dbReference>
<dbReference type="AlphaFoldDB" id="A0AAP2DKB4"/>